<accession>A0ABP6LH61</accession>
<evidence type="ECO:0000313" key="4">
    <source>
        <dbReference type="Proteomes" id="UP001499930"/>
    </source>
</evidence>
<dbReference type="NCBIfam" id="NF033788">
    <property type="entry name" value="HTH_metalloreg"/>
    <property type="match status" value="1"/>
</dbReference>
<keyword evidence="4" id="KW-1185">Reference proteome</keyword>
<dbReference type="PANTHER" id="PTHR38600:SF1">
    <property type="entry name" value="TRANSCRIPTIONAL REGULATORY PROTEIN"/>
    <property type="match status" value="1"/>
</dbReference>
<comment type="caution">
    <text evidence="3">The sequence shown here is derived from an EMBL/GenBank/DDBJ whole genome shotgun (WGS) entry which is preliminary data.</text>
</comment>
<dbReference type="CDD" id="cd00090">
    <property type="entry name" value="HTH_ARSR"/>
    <property type="match status" value="1"/>
</dbReference>
<dbReference type="InterPro" id="IPR001845">
    <property type="entry name" value="HTH_ArsR_DNA-bd_dom"/>
</dbReference>
<name>A0ABP6LH61_9ACTN</name>
<dbReference type="PRINTS" id="PR00778">
    <property type="entry name" value="HTHARSR"/>
</dbReference>
<sequence>MFAAVASPTRRRLLGLLLENGPKPVQELAEHFDMRRPSLSEHLKVLKDAGLVVERRAGRQRLYSLRPEPLREMSAWLTPYERFWRERLSSLRDLLDAEDDDLPDTEDDDGLSSTEDDDRDV</sequence>
<gene>
    <name evidence="3" type="ORF">GCM10017559_85100</name>
</gene>
<dbReference type="SUPFAM" id="SSF46785">
    <property type="entry name" value="Winged helix' DNA-binding domain"/>
    <property type="match status" value="1"/>
</dbReference>
<dbReference type="PROSITE" id="PS50987">
    <property type="entry name" value="HTH_ARSR_2"/>
    <property type="match status" value="1"/>
</dbReference>
<dbReference type="InterPro" id="IPR036390">
    <property type="entry name" value="WH_DNA-bd_sf"/>
</dbReference>
<evidence type="ECO:0000256" key="1">
    <source>
        <dbReference type="SAM" id="MobiDB-lite"/>
    </source>
</evidence>
<dbReference type="InterPro" id="IPR011991">
    <property type="entry name" value="ArsR-like_HTH"/>
</dbReference>
<reference evidence="4" key="1">
    <citation type="journal article" date="2019" name="Int. J. Syst. Evol. Microbiol.">
        <title>The Global Catalogue of Microorganisms (GCM) 10K type strain sequencing project: providing services to taxonomists for standard genome sequencing and annotation.</title>
        <authorList>
            <consortium name="The Broad Institute Genomics Platform"/>
            <consortium name="The Broad Institute Genome Sequencing Center for Infectious Disease"/>
            <person name="Wu L."/>
            <person name="Ma J."/>
        </authorList>
    </citation>
    <scope>NUCLEOTIDE SEQUENCE [LARGE SCALE GENOMIC DNA]</scope>
    <source>
        <strain evidence="4">JCM 3106</strain>
    </source>
</reference>
<proteinExistence type="predicted"/>
<feature type="region of interest" description="Disordered" evidence="1">
    <location>
        <begin position="97"/>
        <end position="121"/>
    </location>
</feature>
<evidence type="ECO:0000259" key="2">
    <source>
        <dbReference type="PROSITE" id="PS50987"/>
    </source>
</evidence>
<organism evidence="3 4">
    <name type="scientific">Streptosporangium longisporum</name>
    <dbReference type="NCBI Taxonomy" id="46187"/>
    <lineage>
        <taxon>Bacteria</taxon>
        <taxon>Bacillati</taxon>
        <taxon>Actinomycetota</taxon>
        <taxon>Actinomycetes</taxon>
        <taxon>Streptosporangiales</taxon>
        <taxon>Streptosporangiaceae</taxon>
        <taxon>Streptosporangium</taxon>
    </lineage>
</organism>
<dbReference type="SMART" id="SM00418">
    <property type="entry name" value="HTH_ARSR"/>
    <property type="match status" value="1"/>
</dbReference>
<evidence type="ECO:0000313" key="3">
    <source>
        <dbReference type="EMBL" id="GAA3042846.1"/>
    </source>
</evidence>
<feature type="domain" description="HTH arsR-type" evidence="2">
    <location>
        <begin position="1"/>
        <end position="85"/>
    </location>
</feature>
<dbReference type="PANTHER" id="PTHR38600">
    <property type="entry name" value="TRANSCRIPTIONAL REGULATORY PROTEIN"/>
    <property type="match status" value="1"/>
</dbReference>
<dbReference type="Gene3D" id="1.10.10.10">
    <property type="entry name" value="Winged helix-like DNA-binding domain superfamily/Winged helix DNA-binding domain"/>
    <property type="match status" value="1"/>
</dbReference>
<protein>
    <recommendedName>
        <fullName evidence="2">HTH arsR-type domain-containing protein</fullName>
    </recommendedName>
</protein>
<dbReference type="Proteomes" id="UP001499930">
    <property type="component" value="Unassembled WGS sequence"/>
</dbReference>
<dbReference type="Pfam" id="PF12840">
    <property type="entry name" value="HTH_20"/>
    <property type="match status" value="1"/>
</dbReference>
<dbReference type="EMBL" id="BAAAWD010000033">
    <property type="protein sequence ID" value="GAA3042846.1"/>
    <property type="molecule type" value="Genomic_DNA"/>
</dbReference>
<dbReference type="InterPro" id="IPR036388">
    <property type="entry name" value="WH-like_DNA-bd_sf"/>
</dbReference>